<feature type="region of interest" description="Disordered" evidence="10">
    <location>
        <begin position="1"/>
        <end position="167"/>
    </location>
</feature>
<sequence>MASARYSSPGNSGYDDDFELDGDDVEGELELDRDVAAGGLDLGDADEPDASTPPAGARYEDSPLSPPPPLPPLNLTVSPYLPRTGAAHAIAPPFPPRPSVPNPVPEPIAAAPPVPHTAPRPTSAHGDARSALGHTEAPAFRSAPFQPAPQLSQYHPVHQSASSPAPSVAAAPSSIAAVTPSATADVVPALSLALLQQASSAGAGAQQQQLAAAIRHSVDVMRASEQVRQLQAAVEGLTSQLLTAERGRAAAEAALVELTQRMQEQEKRLNDVWEAKLLEKQRELQQLRTKVQQLEAQGIKGRLTAASSSNPRGSQGGTGVGGPSISPDEAAALRKELLQTELLIRGYQTENEAATRRIKELEESLAAVEARAAEEALRSERAALLARDDAGRRNAETATKLSRVLALEKELAGVREEAQIRESELKAQLEKLRAEKKALEAKAGGVDLKAMADGDVLVKQLREEMEASRQATQATIEEMQSKLSWYAENQEMLNKNDALVAEQRDIIQQLQARLAQYEGAGAKGGPAATRAAAAQARVRELEAQVDQLHKTLRGRAPANSLAAVVAAARPSAEESALVAELQERVEELEEQLRNKDEEFELQLRTYQQQFEKLKAQYSERAGRLEAATKARGRVKDLERQLEEQKGIFGRRVRELEAKLRAAQEHGAAIPPTPAALALPHASGGPPSAAQTPTKGSNAQPHAPGSAAARRDDLVPASLLRAKELEFKKLQAELERRSKQVSELHLKLGEAESKIVRLTAELRRSHAAAAAGQSPLPSRTRTHNGMPHDERPVGPSRGPGASQPDSYPPDGSLGGLEGSEGSRQVSADLLERLEERCGNLTVENGSLRGQVAALSRQLAALRHELEEARAVQDSLPAAPPSSAAMAAEVAELRRKLDAAELALVTVQRSAHEVVERGAMAASDHQRSMLRLHDEVAYKEGLKWQERLATLEQELRTAQQRCEQLEAELAVARSRGAGSWTPEASAFAAMERRLDEMAREMATREAKWRAVLKDTQSLHGVQSDMERRKWEAALAAKEAEVRATRTELQALLDEVAAVQELQTRAAAKQRQRQQVQQ</sequence>
<feature type="coiled-coil region" evidence="9">
    <location>
        <begin position="344"/>
        <end position="378"/>
    </location>
</feature>
<evidence type="ECO:0000256" key="2">
    <source>
        <dbReference type="ARBA" id="ARBA00009485"/>
    </source>
</evidence>
<dbReference type="InterPro" id="IPR038774">
    <property type="entry name" value="CEP162-like"/>
</dbReference>
<keyword evidence="12" id="KW-1185">Reference proteome</keyword>
<dbReference type="PANTHER" id="PTHR34031">
    <property type="entry name" value="CENTROSOMAL PROTEIN OF 162 KDA"/>
    <property type="match status" value="1"/>
</dbReference>
<evidence type="ECO:0000256" key="9">
    <source>
        <dbReference type="SAM" id="Coils"/>
    </source>
</evidence>
<evidence type="ECO:0000256" key="8">
    <source>
        <dbReference type="ARBA" id="ARBA00023212"/>
    </source>
</evidence>
<reference evidence="12" key="1">
    <citation type="journal article" date="2016" name="Nat. Commun.">
        <title>The Gonium pectorale genome demonstrates co-option of cell cycle regulation during the evolution of multicellularity.</title>
        <authorList>
            <person name="Hanschen E.R."/>
            <person name="Marriage T.N."/>
            <person name="Ferris P.J."/>
            <person name="Hamaji T."/>
            <person name="Toyoda A."/>
            <person name="Fujiyama A."/>
            <person name="Neme R."/>
            <person name="Noguchi H."/>
            <person name="Minakuchi Y."/>
            <person name="Suzuki M."/>
            <person name="Kawai-Toyooka H."/>
            <person name="Smith D.R."/>
            <person name="Sparks H."/>
            <person name="Anderson J."/>
            <person name="Bakaric R."/>
            <person name="Luria V."/>
            <person name="Karger A."/>
            <person name="Kirschner M.W."/>
            <person name="Durand P.M."/>
            <person name="Michod R.E."/>
            <person name="Nozaki H."/>
            <person name="Olson B.J."/>
        </authorList>
    </citation>
    <scope>NUCLEOTIDE SEQUENCE [LARGE SCALE GENOMIC DNA]</scope>
    <source>
        <strain evidence="12">NIES-2863</strain>
    </source>
</reference>
<feature type="region of interest" description="Disordered" evidence="10">
    <location>
        <begin position="302"/>
        <end position="327"/>
    </location>
</feature>
<comment type="similarity">
    <text evidence="2">Belongs to the CEP162 family.</text>
</comment>
<dbReference type="PANTHER" id="PTHR34031:SF1">
    <property type="entry name" value="CENTROSOMAL PROTEIN OF 162 KDA"/>
    <property type="match status" value="1"/>
</dbReference>
<keyword evidence="8" id="KW-0206">Cytoskeleton</keyword>
<feature type="coiled-coil region" evidence="9">
    <location>
        <begin position="719"/>
        <end position="760"/>
    </location>
</feature>
<feature type="compositionally biased region" description="Polar residues" evidence="10">
    <location>
        <begin position="1"/>
        <end position="11"/>
    </location>
</feature>
<dbReference type="EMBL" id="LSYV01000018">
    <property type="protein sequence ID" value="KXZ50182.1"/>
    <property type="molecule type" value="Genomic_DNA"/>
</dbReference>
<comment type="subcellular location">
    <subcellularLocation>
        <location evidence="1">Cytoplasm</location>
        <location evidence="1">Cytoskeleton</location>
        <location evidence="1">Microtubule organizing center</location>
        <location evidence="1">Centrosome</location>
        <location evidence="1">Centriole</location>
    </subcellularLocation>
</comment>
<keyword evidence="7 9" id="KW-0175">Coiled coil</keyword>
<evidence type="ECO:0000256" key="1">
    <source>
        <dbReference type="ARBA" id="ARBA00004114"/>
    </source>
</evidence>
<dbReference type="GO" id="GO:0060271">
    <property type="term" value="P:cilium assembly"/>
    <property type="evidence" value="ECO:0007669"/>
    <property type="project" value="TreeGrafter"/>
</dbReference>
<dbReference type="Proteomes" id="UP000075714">
    <property type="component" value="Unassembled WGS sequence"/>
</dbReference>
<feature type="region of interest" description="Disordered" evidence="10">
    <location>
        <begin position="663"/>
        <end position="710"/>
    </location>
</feature>
<evidence type="ECO:0000256" key="6">
    <source>
        <dbReference type="ARBA" id="ARBA00022794"/>
    </source>
</evidence>
<feature type="coiled-coil region" evidence="9">
    <location>
        <begin position="829"/>
        <end position="908"/>
    </location>
</feature>
<evidence type="ECO:0000256" key="3">
    <source>
        <dbReference type="ARBA" id="ARBA00021406"/>
    </source>
</evidence>
<gene>
    <name evidence="11" type="ORF">GPECTOR_17g819</name>
</gene>
<evidence type="ECO:0000256" key="4">
    <source>
        <dbReference type="ARBA" id="ARBA00022490"/>
    </source>
</evidence>
<accession>A0A150GK65</accession>
<protein>
    <recommendedName>
        <fullName evidence="3">Centrosomal protein of 162 kDa</fullName>
    </recommendedName>
</protein>
<evidence type="ECO:0000256" key="7">
    <source>
        <dbReference type="ARBA" id="ARBA00023054"/>
    </source>
</evidence>
<organism evidence="11 12">
    <name type="scientific">Gonium pectorale</name>
    <name type="common">Green alga</name>
    <dbReference type="NCBI Taxonomy" id="33097"/>
    <lineage>
        <taxon>Eukaryota</taxon>
        <taxon>Viridiplantae</taxon>
        <taxon>Chlorophyta</taxon>
        <taxon>core chlorophytes</taxon>
        <taxon>Chlorophyceae</taxon>
        <taxon>CS clade</taxon>
        <taxon>Chlamydomonadales</taxon>
        <taxon>Volvocaceae</taxon>
        <taxon>Gonium</taxon>
    </lineage>
</organism>
<evidence type="ECO:0000313" key="11">
    <source>
        <dbReference type="EMBL" id="KXZ50182.1"/>
    </source>
</evidence>
<evidence type="ECO:0000256" key="10">
    <source>
        <dbReference type="SAM" id="MobiDB-lite"/>
    </source>
</evidence>
<feature type="compositionally biased region" description="Polar residues" evidence="10">
    <location>
        <begin position="688"/>
        <end position="699"/>
    </location>
</feature>
<feature type="compositionally biased region" description="Pro residues" evidence="10">
    <location>
        <begin position="92"/>
        <end position="118"/>
    </location>
</feature>
<dbReference type="AlphaFoldDB" id="A0A150GK65"/>
<feature type="coiled-coil region" evidence="9">
    <location>
        <begin position="220"/>
        <end position="297"/>
    </location>
</feature>
<keyword evidence="4" id="KW-0963">Cytoplasm</keyword>
<name>A0A150GK65_GONPE</name>
<evidence type="ECO:0000313" key="12">
    <source>
        <dbReference type="Proteomes" id="UP000075714"/>
    </source>
</evidence>
<dbReference type="GO" id="GO:0005879">
    <property type="term" value="C:axonemal microtubule"/>
    <property type="evidence" value="ECO:0007669"/>
    <property type="project" value="TreeGrafter"/>
</dbReference>
<keyword evidence="5" id="KW-0493">Microtubule</keyword>
<dbReference type="GO" id="GO:0005814">
    <property type="term" value="C:centriole"/>
    <property type="evidence" value="ECO:0007669"/>
    <property type="project" value="UniProtKB-SubCell"/>
</dbReference>
<comment type="caution">
    <text evidence="11">The sequence shown here is derived from an EMBL/GenBank/DDBJ whole genome shotgun (WGS) entry which is preliminary data.</text>
</comment>
<feature type="coiled-coil region" evidence="9">
    <location>
        <begin position="415"/>
        <end position="647"/>
    </location>
</feature>
<evidence type="ECO:0000256" key="5">
    <source>
        <dbReference type="ARBA" id="ARBA00022701"/>
    </source>
</evidence>
<dbReference type="OrthoDB" id="551463at2759"/>
<feature type="compositionally biased region" description="Acidic residues" evidence="10">
    <location>
        <begin position="14"/>
        <end position="29"/>
    </location>
</feature>
<feature type="region of interest" description="Disordered" evidence="10">
    <location>
        <begin position="765"/>
        <end position="822"/>
    </location>
</feature>
<keyword evidence="6" id="KW-0970">Cilium biogenesis/degradation</keyword>
<feature type="coiled-coil region" evidence="9">
    <location>
        <begin position="939"/>
        <end position="1059"/>
    </location>
</feature>
<proteinExistence type="inferred from homology"/>